<protein>
    <submittedName>
        <fullName evidence="5">Protein GlcR</fullName>
    </submittedName>
</protein>
<dbReference type="SMART" id="SM01134">
    <property type="entry name" value="DeoRC"/>
    <property type="match status" value="1"/>
</dbReference>
<dbReference type="EMBL" id="AMXN01000001">
    <property type="protein sequence ID" value="ELS62903.1"/>
    <property type="molecule type" value="Genomic_DNA"/>
</dbReference>
<keyword evidence="6" id="KW-1185">Reference proteome</keyword>
<evidence type="ECO:0000313" key="5">
    <source>
        <dbReference type="EMBL" id="ELS62903.1"/>
    </source>
</evidence>
<dbReference type="PANTHER" id="PTHR30363:SF51">
    <property type="entry name" value="HTH-TYPE TRANSCRIPTIONAL REPRESSOR GLCR"/>
    <property type="match status" value="1"/>
</dbReference>
<dbReference type="SMART" id="SM00420">
    <property type="entry name" value="HTH_DEOR"/>
    <property type="match status" value="1"/>
</dbReference>
<evidence type="ECO:0000256" key="2">
    <source>
        <dbReference type="ARBA" id="ARBA00023125"/>
    </source>
</evidence>
<evidence type="ECO:0000256" key="1">
    <source>
        <dbReference type="ARBA" id="ARBA00023015"/>
    </source>
</evidence>
<organism evidence="5 6">
    <name type="scientific">Bacillus inaquosorum KCTC 13429</name>
    <dbReference type="NCBI Taxonomy" id="1236548"/>
    <lineage>
        <taxon>Bacteria</taxon>
        <taxon>Bacillati</taxon>
        <taxon>Bacillota</taxon>
        <taxon>Bacilli</taxon>
        <taxon>Bacillales</taxon>
        <taxon>Bacillaceae</taxon>
        <taxon>Bacillus</taxon>
    </lineage>
</organism>
<dbReference type="AlphaFoldDB" id="A0A9W5LLF2"/>
<dbReference type="InterPro" id="IPR036388">
    <property type="entry name" value="WH-like_DNA-bd_sf"/>
</dbReference>
<evidence type="ECO:0000259" key="4">
    <source>
        <dbReference type="PROSITE" id="PS51000"/>
    </source>
</evidence>
<gene>
    <name evidence="5" type="ORF">BSI_02940</name>
</gene>
<keyword evidence="2" id="KW-0238">DNA-binding</keyword>
<dbReference type="PROSITE" id="PS00894">
    <property type="entry name" value="HTH_DEOR_1"/>
    <property type="match status" value="1"/>
</dbReference>
<dbReference type="Pfam" id="PF08220">
    <property type="entry name" value="HTH_DeoR"/>
    <property type="match status" value="1"/>
</dbReference>
<dbReference type="SUPFAM" id="SSF100950">
    <property type="entry name" value="NagB/RpiA/CoA transferase-like"/>
    <property type="match status" value="1"/>
</dbReference>
<dbReference type="PANTHER" id="PTHR30363">
    <property type="entry name" value="HTH-TYPE TRANSCRIPTIONAL REGULATOR SRLR-RELATED"/>
    <property type="match status" value="1"/>
</dbReference>
<dbReference type="Proteomes" id="UP000011182">
    <property type="component" value="Unassembled WGS sequence"/>
</dbReference>
<dbReference type="GO" id="GO:0003677">
    <property type="term" value="F:DNA binding"/>
    <property type="evidence" value="ECO:0007669"/>
    <property type="project" value="UniProtKB-KW"/>
</dbReference>
<dbReference type="InterPro" id="IPR037171">
    <property type="entry name" value="NagB/RpiA_transferase-like"/>
</dbReference>
<dbReference type="Pfam" id="PF00455">
    <property type="entry name" value="DeoRC"/>
    <property type="match status" value="1"/>
</dbReference>
<dbReference type="GO" id="GO:0003700">
    <property type="term" value="F:DNA-binding transcription factor activity"/>
    <property type="evidence" value="ECO:0007669"/>
    <property type="project" value="InterPro"/>
</dbReference>
<dbReference type="PROSITE" id="PS51000">
    <property type="entry name" value="HTH_DEOR_2"/>
    <property type="match status" value="1"/>
</dbReference>
<reference evidence="5 6" key="1">
    <citation type="journal article" date="2014" name="Syst. Appl. Microbiol.">
        <title>Genomic insights into the taxonomic status of the three subspecies of Bacillus subtilis.</title>
        <authorList>
            <person name="Yi H."/>
            <person name="Chun J."/>
            <person name="Cha C.J."/>
        </authorList>
    </citation>
    <scope>NUCLEOTIDE SEQUENCE [LARGE SCALE GENOMIC DNA]</scope>
    <source>
        <strain evidence="5 6">KCTC 13429</strain>
    </source>
</reference>
<dbReference type="PRINTS" id="PR00037">
    <property type="entry name" value="HTHLACR"/>
</dbReference>
<dbReference type="InterPro" id="IPR036390">
    <property type="entry name" value="WH_DNA-bd_sf"/>
</dbReference>
<comment type="caution">
    <text evidence="5">The sequence shown here is derived from an EMBL/GenBank/DDBJ whole genome shotgun (WGS) entry which is preliminary data.</text>
</comment>
<accession>A0A9W5LLF2</accession>
<name>A0A9W5LLF2_9BACI</name>
<keyword evidence="3" id="KW-0804">Transcription</keyword>
<dbReference type="SUPFAM" id="SSF46785">
    <property type="entry name" value="Winged helix' DNA-binding domain"/>
    <property type="match status" value="1"/>
</dbReference>
<feature type="domain" description="HTH deoR-type" evidence="4">
    <location>
        <begin position="36"/>
        <end position="91"/>
    </location>
</feature>
<evidence type="ECO:0000313" key="6">
    <source>
        <dbReference type="Proteomes" id="UP000011182"/>
    </source>
</evidence>
<proteinExistence type="predicted"/>
<keyword evidence="1" id="KW-0805">Transcription regulation</keyword>
<sequence length="291" mass="32665">MMHFCLKTLNNVDCNSLKTYNYLKMIDKKRNEGVYQEERLVAILDFLKQHNRITTEQICTLLQVSRDTARRDLVKLEEQNAIIRTRGGAILPTVHQKIQSYSGRLKTVSEEKNKIGRLAASLIHDGDRVILDASTTVQACAKHLNADDCTVITNSINLAEVLSNKEGIEIYLLGGKLEKEHRFLYGASVIEKLSSYHVDKALIGVVGISEHGITIAHEEDGMVKRKMIQQAKQVIALADHSKLGSTSFYQYAELSEIDLLITDRLPNQAFCDLLDRNGVELLVTEQDEGKG</sequence>
<evidence type="ECO:0000256" key="3">
    <source>
        <dbReference type="ARBA" id="ARBA00023163"/>
    </source>
</evidence>
<dbReference type="InterPro" id="IPR050313">
    <property type="entry name" value="Carb_Metab_HTH_regulators"/>
</dbReference>
<dbReference type="InterPro" id="IPR014036">
    <property type="entry name" value="DeoR-like_C"/>
</dbReference>
<dbReference type="Gene3D" id="1.10.10.10">
    <property type="entry name" value="Winged helix-like DNA-binding domain superfamily/Winged helix DNA-binding domain"/>
    <property type="match status" value="1"/>
</dbReference>
<dbReference type="InterPro" id="IPR018356">
    <property type="entry name" value="Tscrpt_reg_HTH_DeoR_CS"/>
</dbReference>
<dbReference type="InterPro" id="IPR001034">
    <property type="entry name" value="DeoR_HTH"/>
</dbReference>
<dbReference type="Gene3D" id="3.40.50.1360">
    <property type="match status" value="1"/>
</dbReference>